<organism evidence="1 2">
    <name type="scientific">Phytophthora infestans (strain T30-4)</name>
    <name type="common">Potato late blight agent</name>
    <dbReference type="NCBI Taxonomy" id="403677"/>
    <lineage>
        <taxon>Eukaryota</taxon>
        <taxon>Sar</taxon>
        <taxon>Stramenopiles</taxon>
        <taxon>Oomycota</taxon>
        <taxon>Peronosporomycetes</taxon>
        <taxon>Peronosporales</taxon>
        <taxon>Peronosporaceae</taxon>
        <taxon>Phytophthora</taxon>
    </lineage>
</organism>
<dbReference type="RefSeq" id="XP_002899254.1">
    <property type="nucleotide sequence ID" value="XM_002899208.1"/>
</dbReference>
<dbReference type="STRING" id="403677.D0NNQ2"/>
<dbReference type="EMBL" id="DS028149">
    <property type="protein sequence ID" value="EEY62223.1"/>
    <property type="molecule type" value="Genomic_DNA"/>
</dbReference>
<dbReference type="InParanoid" id="D0NNQ2"/>
<evidence type="ECO:0000313" key="1">
    <source>
        <dbReference type="EMBL" id="EEY62223.1"/>
    </source>
</evidence>
<sequence length="118" mass="12861">MGDSAAALWDSELLRARQWLAATRRDKQQERDLLFQRVKAHIGFKDHQLSLQSEVTASEDEDDGALDFLGDVDAADMSALLQAEAAKAATFPLEMPNNLVSPKLKPKTKAVPIAASGE</sequence>
<dbReference type="eggNOG" id="ENOG502QVZ3">
    <property type="taxonomic scope" value="Eukaryota"/>
</dbReference>
<dbReference type="OrthoDB" id="10659910at2759"/>
<reference evidence="2" key="1">
    <citation type="journal article" date="2009" name="Nature">
        <title>Genome sequence and analysis of the Irish potato famine pathogen Phytophthora infestans.</title>
        <authorList>
            <consortium name="The Broad Institute Genome Sequencing Platform"/>
            <person name="Haas B.J."/>
            <person name="Kamoun S."/>
            <person name="Zody M.C."/>
            <person name="Jiang R.H."/>
            <person name="Handsaker R.E."/>
            <person name="Cano L.M."/>
            <person name="Grabherr M."/>
            <person name="Kodira C.D."/>
            <person name="Raffaele S."/>
            <person name="Torto-Alalibo T."/>
            <person name="Bozkurt T.O."/>
            <person name="Ah-Fong A.M."/>
            <person name="Alvarado L."/>
            <person name="Anderson V.L."/>
            <person name="Armstrong M.R."/>
            <person name="Avrova A."/>
            <person name="Baxter L."/>
            <person name="Beynon J."/>
            <person name="Boevink P.C."/>
            <person name="Bollmann S.R."/>
            <person name="Bos J.I."/>
            <person name="Bulone V."/>
            <person name="Cai G."/>
            <person name="Cakir C."/>
            <person name="Carrington J.C."/>
            <person name="Chawner M."/>
            <person name="Conti L."/>
            <person name="Costanzo S."/>
            <person name="Ewan R."/>
            <person name="Fahlgren N."/>
            <person name="Fischbach M.A."/>
            <person name="Fugelstad J."/>
            <person name="Gilroy E.M."/>
            <person name="Gnerre S."/>
            <person name="Green P.J."/>
            <person name="Grenville-Briggs L.J."/>
            <person name="Griffith J."/>
            <person name="Grunwald N.J."/>
            <person name="Horn K."/>
            <person name="Horner N.R."/>
            <person name="Hu C.H."/>
            <person name="Huitema E."/>
            <person name="Jeong D.H."/>
            <person name="Jones A.M."/>
            <person name="Jones J.D."/>
            <person name="Jones R.W."/>
            <person name="Karlsson E.K."/>
            <person name="Kunjeti S.G."/>
            <person name="Lamour K."/>
            <person name="Liu Z."/>
            <person name="Ma L."/>
            <person name="Maclean D."/>
            <person name="Chibucos M.C."/>
            <person name="McDonald H."/>
            <person name="McWalters J."/>
            <person name="Meijer H.J."/>
            <person name="Morgan W."/>
            <person name="Morris P.F."/>
            <person name="Munro C.A."/>
            <person name="O'Neill K."/>
            <person name="Ospina-Giraldo M."/>
            <person name="Pinzon A."/>
            <person name="Pritchard L."/>
            <person name="Ramsahoye B."/>
            <person name="Ren Q."/>
            <person name="Restrepo S."/>
            <person name="Roy S."/>
            <person name="Sadanandom A."/>
            <person name="Savidor A."/>
            <person name="Schornack S."/>
            <person name="Schwartz D.C."/>
            <person name="Schumann U.D."/>
            <person name="Schwessinger B."/>
            <person name="Seyer L."/>
            <person name="Sharpe T."/>
            <person name="Silvar C."/>
            <person name="Song J."/>
            <person name="Studholme D.J."/>
            <person name="Sykes S."/>
            <person name="Thines M."/>
            <person name="van de Vondervoort P.J."/>
            <person name="Phuntumart V."/>
            <person name="Wawra S."/>
            <person name="Weide R."/>
            <person name="Win J."/>
            <person name="Young C."/>
            <person name="Zhou S."/>
            <person name="Fry W."/>
            <person name="Meyers B.C."/>
            <person name="van West P."/>
            <person name="Ristaino J."/>
            <person name="Govers F."/>
            <person name="Birch P.R."/>
            <person name="Whisson S.C."/>
            <person name="Judelson H.S."/>
            <person name="Nusbaum C."/>
        </authorList>
    </citation>
    <scope>NUCLEOTIDE SEQUENCE [LARGE SCALE GENOMIC DNA]</scope>
    <source>
        <strain evidence="2">T30-4</strain>
    </source>
</reference>
<accession>D0NNQ2</accession>
<dbReference type="Proteomes" id="UP000006643">
    <property type="component" value="Unassembled WGS sequence"/>
</dbReference>
<gene>
    <name evidence="1" type="ORF">PITG_14135</name>
</gene>
<evidence type="ECO:0000313" key="2">
    <source>
        <dbReference type="Proteomes" id="UP000006643"/>
    </source>
</evidence>
<dbReference type="GeneID" id="9468580"/>
<keyword evidence="2" id="KW-1185">Reference proteome</keyword>
<protein>
    <submittedName>
        <fullName evidence="1">Uncharacterized protein</fullName>
    </submittedName>
</protein>
<name>D0NNQ2_PHYIT</name>
<dbReference type="AlphaFoldDB" id="D0NNQ2"/>
<dbReference type="VEuPathDB" id="FungiDB:PITG_14135"/>
<dbReference type="HOGENOM" id="CLU_2077679_0_0_1"/>
<proteinExistence type="predicted"/>
<dbReference type="KEGG" id="pif:PITG_14135"/>